<organism evidence="7 8">
    <name type="scientific">Arboricoccus pini</name>
    <dbReference type="NCBI Taxonomy" id="1963835"/>
    <lineage>
        <taxon>Bacteria</taxon>
        <taxon>Pseudomonadati</taxon>
        <taxon>Pseudomonadota</taxon>
        <taxon>Alphaproteobacteria</taxon>
        <taxon>Geminicoccales</taxon>
        <taxon>Geminicoccaceae</taxon>
        <taxon>Arboricoccus</taxon>
    </lineage>
</organism>
<accession>A0A212R217</accession>
<dbReference type="InterPro" id="IPR032416">
    <property type="entry name" value="Peptidase_M24_C"/>
</dbReference>
<dbReference type="OrthoDB" id="9806388at2"/>
<dbReference type="InterPro" id="IPR036005">
    <property type="entry name" value="Creatinase/aminopeptidase-like"/>
</dbReference>
<evidence type="ECO:0000313" key="8">
    <source>
        <dbReference type="Proteomes" id="UP000197065"/>
    </source>
</evidence>
<dbReference type="SUPFAM" id="SSF55920">
    <property type="entry name" value="Creatinase/aminopeptidase"/>
    <property type="match status" value="1"/>
</dbReference>
<reference evidence="7 8" key="1">
    <citation type="submission" date="2017-06" db="EMBL/GenBank/DDBJ databases">
        <authorList>
            <person name="Kim H.J."/>
            <person name="Triplett B.A."/>
        </authorList>
    </citation>
    <scope>NUCLEOTIDE SEQUENCE [LARGE SCALE GENOMIC DNA]</scope>
    <source>
        <strain evidence="7 8">B29T1</strain>
    </source>
</reference>
<dbReference type="RefSeq" id="WP_088561018.1">
    <property type="nucleotide sequence ID" value="NZ_FYEH01000005.1"/>
</dbReference>
<evidence type="ECO:0000313" key="7">
    <source>
        <dbReference type="EMBL" id="SNB66052.1"/>
    </source>
</evidence>
<dbReference type="GO" id="GO:0046872">
    <property type="term" value="F:metal ion binding"/>
    <property type="evidence" value="ECO:0007669"/>
    <property type="project" value="UniProtKB-KW"/>
</dbReference>
<keyword evidence="3" id="KW-0378">Hydrolase</keyword>
<dbReference type="InterPro" id="IPR000587">
    <property type="entry name" value="Creatinase_N"/>
</dbReference>
<keyword evidence="2" id="KW-0479">Metal-binding</keyword>
<sequence>MSSRAERLTALRGWLQERGLSGFYLPRTDEFGSEYLPANAERAAWLTGFTGSAAVVVVLTEKAAVFSDGRYTVQLAAEVDPELFERRHLVEEPPSAWIAARVQPKARIGYDPMLMRRAEIARLRSALEPVQGELVALDTNPLDEVWIDRPGPPKAPVSLQDELYAGEPSAAKRGRIGGEVAEKGADALFVTAADSIAWLLNIRGRDIPFNPLCLSHLLLETDGRCRWFVDPDKLPTGFRLDNAVAVEPPSALAAALADQKGRRVFVDTTLVHEGYLLKLEAAGARLVTGDDPIVRAKARKNAREIDGAIAAQLRDGAAVSRFLAWVDAQPVGSIDELAAAERLLAYRQADPLFRGESFPAISAYGPNASLPHYRCSPETNRPLSGGALYLIDSGGQYQDATTDITRTVAVGAVPDEMKTHFTLVLKGHIAIDQALFPRGTTGAQIDALARLALWRHGLDFDHGTGHGIGAYLCVHEGPARISKAGNVPLEPGMILSNEPGFYKSGAYGIRIENLLLVEEKPAPVGAERAILGFRTLTLCPIDRRLIQLPLLSIDEIAWIDAYHARVLTSLRPLLSGPEAAWLEMNCARLGPA</sequence>
<feature type="domain" description="Peptidase M24" evidence="4">
    <location>
        <begin position="311"/>
        <end position="519"/>
    </location>
</feature>
<keyword evidence="8" id="KW-1185">Reference proteome</keyword>
<evidence type="ECO:0000256" key="2">
    <source>
        <dbReference type="ARBA" id="ARBA00022723"/>
    </source>
</evidence>
<evidence type="ECO:0000259" key="4">
    <source>
        <dbReference type="Pfam" id="PF00557"/>
    </source>
</evidence>
<dbReference type="GO" id="GO:0005737">
    <property type="term" value="C:cytoplasm"/>
    <property type="evidence" value="ECO:0007669"/>
    <property type="project" value="UniProtKB-ARBA"/>
</dbReference>
<evidence type="ECO:0000256" key="3">
    <source>
        <dbReference type="ARBA" id="ARBA00022801"/>
    </source>
</evidence>
<dbReference type="CDD" id="cd01085">
    <property type="entry name" value="APP"/>
    <property type="match status" value="1"/>
</dbReference>
<dbReference type="GO" id="GO:0070006">
    <property type="term" value="F:metalloaminopeptidase activity"/>
    <property type="evidence" value="ECO:0007669"/>
    <property type="project" value="InterPro"/>
</dbReference>
<dbReference type="EMBL" id="FYEH01000005">
    <property type="protein sequence ID" value="SNB66052.1"/>
    <property type="molecule type" value="Genomic_DNA"/>
</dbReference>
<evidence type="ECO:0000256" key="1">
    <source>
        <dbReference type="ARBA" id="ARBA00008766"/>
    </source>
</evidence>
<name>A0A212R217_9PROT</name>
<dbReference type="Proteomes" id="UP000197065">
    <property type="component" value="Unassembled WGS sequence"/>
</dbReference>
<dbReference type="InterPro" id="IPR050422">
    <property type="entry name" value="X-Pro_aminopeptidase_P"/>
</dbReference>
<feature type="domain" description="Peptidase M24 C-terminal" evidence="6">
    <location>
        <begin position="530"/>
        <end position="588"/>
    </location>
</feature>
<keyword evidence="7" id="KW-0031">Aminopeptidase</keyword>
<dbReference type="Pfam" id="PF16189">
    <property type="entry name" value="Creatinase_N_2"/>
    <property type="match status" value="1"/>
</dbReference>
<dbReference type="Gene3D" id="3.90.230.10">
    <property type="entry name" value="Creatinase/methionine aminopeptidase superfamily"/>
    <property type="match status" value="1"/>
</dbReference>
<dbReference type="Gene3D" id="3.40.350.10">
    <property type="entry name" value="Creatinase/prolidase N-terminal domain"/>
    <property type="match status" value="2"/>
</dbReference>
<dbReference type="Pfam" id="PF01321">
    <property type="entry name" value="Creatinase_N"/>
    <property type="match status" value="1"/>
</dbReference>
<dbReference type="Pfam" id="PF00557">
    <property type="entry name" value="Peptidase_M24"/>
    <property type="match status" value="1"/>
</dbReference>
<feature type="domain" description="Creatinase N-terminal" evidence="5">
    <location>
        <begin position="7"/>
        <end position="135"/>
    </location>
</feature>
<dbReference type="AlphaFoldDB" id="A0A212R217"/>
<dbReference type="FunFam" id="3.90.230.10:FF:000009">
    <property type="entry name" value="xaa-Pro aminopeptidase 2"/>
    <property type="match status" value="1"/>
</dbReference>
<dbReference type="SUPFAM" id="SSF53092">
    <property type="entry name" value="Creatinase/prolidase N-terminal domain"/>
    <property type="match status" value="1"/>
</dbReference>
<evidence type="ECO:0000259" key="6">
    <source>
        <dbReference type="Pfam" id="PF16188"/>
    </source>
</evidence>
<dbReference type="PANTHER" id="PTHR43763:SF6">
    <property type="entry name" value="XAA-PRO AMINOPEPTIDASE 1"/>
    <property type="match status" value="1"/>
</dbReference>
<dbReference type="Pfam" id="PF16188">
    <property type="entry name" value="Peptidase_M24_C"/>
    <property type="match status" value="1"/>
</dbReference>
<proteinExistence type="inferred from homology"/>
<dbReference type="PANTHER" id="PTHR43763">
    <property type="entry name" value="XAA-PRO AMINOPEPTIDASE 1"/>
    <property type="match status" value="1"/>
</dbReference>
<dbReference type="InterPro" id="IPR033740">
    <property type="entry name" value="Pept_M24B"/>
</dbReference>
<evidence type="ECO:0000259" key="5">
    <source>
        <dbReference type="Pfam" id="PF01321"/>
    </source>
</evidence>
<gene>
    <name evidence="7" type="ORF">SAMN07250955_10536</name>
</gene>
<keyword evidence="7" id="KW-0645">Protease</keyword>
<protein>
    <submittedName>
        <fullName evidence="7">Xaa-Pro aminopeptidase</fullName>
    </submittedName>
</protein>
<dbReference type="InterPro" id="IPR029149">
    <property type="entry name" value="Creatin/AminoP/Spt16_N"/>
</dbReference>
<comment type="similarity">
    <text evidence="1">Belongs to the peptidase M24B family.</text>
</comment>
<dbReference type="InterPro" id="IPR000994">
    <property type="entry name" value="Pept_M24"/>
</dbReference>